<dbReference type="InterPro" id="IPR036514">
    <property type="entry name" value="SGNH_hydro_sf"/>
</dbReference>
<feature type="chain" id="PRO_5026821768" evidence="2">
    <location>
        <begin position="21"/>
        <end position="436"/>
    </location>
</feature>
<proteinExistence type="predicted"/>
<dbReference type="SUPFAM" id="SSF52266">
    <property type="entry name" value="SGNH hydrolase"/>
    <property type="match status" value="1"/>
</dbReference>
<dbReference type="Gene3D" id="2.60.40.10">
    <property type="entry name" value="Immunoglobulins"/>
    <property type="match status" value="1"/>
</dbReference>
<evidence type="ECO:0000259" key="3">
    <source>
        <dbReference type="PROSITE" id="PS50093"/>
    </source>
</evidence>
<dbReference type="InterPro" id="IPR022409">
    <property type="entry name" value="PKD/Chitinase_dom"/>
</dbReference>
<sequence>MKQVNLLIVLFAFLSIGSTAQNDTLRVLFLGNSYTAYNNLPQLVSNLANADNKELIYDSYTPGGTLLWNFANNENTSQQLDTTAMHKIKSENWDFVILQEQSQVPTIDHYRYNYMYPSVESLEDSISHYNPCAKIMMFMTWGRQNGGQQCSPDNYCSPVFVDFSHMQDSLESAYIGAAEAINASVAPVGIAWKNIIENTNLVLHSSDQSHPNYRGSYLAACVFHAALWNSSPVGNTFTGNLSNSEANSLQTMADSTVFDAYSKWNLDAYEVTADFNFNVFHDSVAFTNLSLSRSPVNYYWDFGDGNTDTAKTPTHTYNSNGSYTVRLIADYCSSRDTTEKTINISTTKRVEYHFNENFEVFPNPATSKIVIQNNGTNKGTLEIELMNTLGQIVISQRVNAARNTNIQLYDLPTGFYIISLRDEFSGSKASFKILKK</sequence>
<dbReference type="CDD" id="cd00146">
    <property type="entry name" value="PKD"/>
    <property type="match status" value="1"/>
</dbReference>
<dbReference type="PROSITE" id="PS50093">
    <property type="entry name" value="PKD"/>
    <property type="match status" value="1"/>
</dbReference>
<protein>
    <submittedName>
        <fullName evidence="4">DUF4886 domain-containing protein</fullName>
    </submittedName>
</protein>
<dbReference type="InterPro" id="IPR035986">
    <property type="entry name" value="PKD_dom_sf"/>
</dbReference>
<dbReference type="RefSeq" id="WP_151166512.1">
    <property type="nucleotide sequence ID" value="NZ_WACR01000002.1"/>
</dbReference>
<dbReference type="Pfam" id="PF18911">
    <property type="entry name" value="PKD_4"/>
    <property type="match status" value="1"/>
</dbReference>
<dbReference type="AlphaFoldDB" id="A0A6N6MB74"/>
<dbReference type="GO" id="GO:0016788">
    <property type="term" value="F:hydrolase activity, acting on ester bonds"/>
    <property type="evidence" value="ECO:0007669"/>
    <property type="project" value="UniProtKB-ARBA"/>
</dbReference>
<evidence type="ECO:0000313" key="4">
    <source>
        <dbReference type="EMBL" id="KAB1065687.1"/>
    </source>
</evidence>
<gene>
    <name evidence="4" type="ORF">F3059_03255</name>
</gene>
<evidence type="ECO:0000256" key="1">
    <source>
        <dbReference type="ARBA" id="ARBA00022729"/>
    </source>
</evidence>
<dbReference type="SUPFAM" id="SSF49299">
    <property type="entry name" value="PKD domain"/>
    <property type="match status" value="1"/>
</dbReference>
<keyword evidence="1 2" id="KW-0732">Signal</keyword>
<dbReference type="NCBIfam" id="TIGR04183">
    <property type="entry name" value="Por_Secre_tail"/>
    <property type="match status" value="1"/>
</dbReference>
<evidence type="ECO:0000256" key="2">
    <source>
        <dbReference type="SAM" id="SignalP"/>
    </source>
</evidence>
<keyword evidence="5" id="KW-1185">Reference proteome</keyword>
<reference evidence="4 5" key="1">
    <citation type="submission" date="2019-09" db="EMBL/GenBank/DDBJ databases">
        <title>Genomes of Cryomorphaceae.</title>
        <authorList>
            <person name="Bowman J.P."/>
        </authorList>
    </citation>
    <scope>NUCLEOTIDE SEQUENCE [LARGE SCALE GENOMIC DNA]</scope>
    <source>
        <strain evidence="4 5">KCTC 52047</strain>
    </source>
</reference>
<dbReference type="InterPro" id="IPR026444">
    <property type="entry name" value="Secre_tail"/>
</dbReference>
<feature type="domain" description="PKD" evidence="3">
    <location>
        <begin position="292"/>
        <end position="329"/>
    </location>
</feature>
<dbReference type="InterPro" id="IPR000601">
    <property type="entry name" value="PKD_dom"/>
</dbReference>
<dbReference type="InterPro" id="IPR013783">
    <property type="entry name" value="Ig-like_fold"/>
</dbReference>
<evidence type="ECO:0000313" key="5">
    <source>
        <dbReference type="Proteomes" id="UP000435357"/>
    </source>
</evidence>
<accession>A0A6N6MB74</accession>
<dbReference type="EMBL" id="WACR01000002">
    <property type="protein sequence ID" value="KAB1065687.1"/>
    <property type="molecule type" value="Genomic_DNA"/>
</dbReference>
<dbReference type="Proteomes" id="UP000435357">
    <property type="component" value="Unassembled WGS sequence"/>
</dbReference>
<comment type="caution">
    <text evidence="4">The sequence shown here is derived from an EMBL/GenBank/DDBJ whole genome shotgun (WGS) entry which is preliminary data.</text>
</comment>
<dbReference type="SMART" id="SM00089">
    <property type="entry name" value="PKD"/>
    <property type="match status" value="1"/>
</dbReference>
<dbReference type="OrthoDB" id="7443339at2"/>
<dbReference type="Pfam" id="PF18962">
    <property type="entry name" value="Por_Secre_tail"/>
    <property type="match status" value="1"/>
</dbReference>
<feature type="signal peptide" evidence="2">
    <location>
        <begin position="1"/>
        <end position="20"/>
    </location>
</feature>
<organism evidence="4 5">
    <name type="scientific">Salibacter halophilus</name>
    <dbReference type="NCBI Taxonomy" id="1803916"/>
    <lineage>
        <taxon>Bacteria</taxon>
        <taxon>Pseudomonadati</taxon>
        <taxon>Bacteroidota</taxon>
        <taxon>Flavobacteriia</taxon>
        <taxon>Flavobacteriales</taxon>
        <taxon>Salibacteraceae</taxon>
        <taxon>Salibacter</taxon>
    </lineage>
</organism>
<dbReference type="Gene3D" id="3.40.50.1110">
    <property type="entry name" value="SGNH hydrolase"/>
    <property type="match status" value="1"/>
</dbReference>
<name>A0A6N6MB74_9FLAO</name>